<feature type="non-terminal residue" evidence="1">
    <location>
        <position position="104"/>
    </location>
</feature>
<dbReference type="EMBL" id="JASCZI010213939">
    <property type="protein sequence ID" value="MED6201756.1"/>
    <property type="molecule type" value="Genomic_DNA"/>
</dbReference>
<proteinExistence type="predicted"/>
<accession>A0ABU6XW52</accession>
<sequence length="104" mass="12087">MSVNRFVILQKRIPRNGNRPESILCCERIDSYQPKLGFEFSKCHESTRYVFESIQITPESNPLPYASILILTESILPRQRAPIDASFAATRSLFHPLRFYTTHE</sequence>
<keyword evidence="2" id="KW-1185">Reference proteome</keyword>
<evidence type="ECO:0000313" key="2">
    <source>
        <dbReference type="Proteomes" id="UP001341840"/>
    </source>
</evidence>
<gene>
    <name evidence="1" type="ORF">PIB30_098232</name>
</gene>
<evidence type="ECO:0000313" key="1">
    <source>
        <dbReference type="EMBL" id="MED6201756.1"/>
    </source>
</evidence>
<protein>
    <submittedName>
        <fullName evidence="1">Uncharacterized protein</fullName>
    </submittedName>
</protein>
<comment type="caution">
    <text evidence="1">The sequence shown here is derived from an EMBL/GenBank/DDBJ whole genome shotgun (WGS) entry which is preliminary data.</text>
</comment>
<name>A0ABU6XW52_9FABA</name>
<organism evidence="1 2">
    <name type="scientific">Stylosanthes scabra</name>
    <dbReference type="NCBI Taxonomy" id="79078"/>
    <lineage>
        <taxon>Eukaryota</taxon>
        <taxon>Viridiplantae</taxon>
        <taxon>Streptophyta</taxon>
        <taxon>Embryophyta</taxon>
        <taxon>Tracheophyta</taxon>
        <taxon>Spermatophyta</taxon>
        <taxon>Magnoliopsida</taxon>
        <taxon>eudicotyledons</taxon>
        <taxon>Gunneridae</taxon>
        <taxon>Pentapetalae</taxon>
        <taxon>rosids</taxon>
        <taxon>fabids</taxon>
        <taxon>Fabales</taxon>
        <taxon>Fabaceae</taxon>
        <taxon>Papilionoideae</taxon>
        <taxon>50 kb inversion clade</taxon>
        <taxon>dalbergioids sensu lato</taxon>
        <taxon>Dalbergieae</taxon>
        <taxon>Pterocarpus clade</taxon>
        <taxon>Stylosanthes</taxon>
    </lineage>
</organism>
<reference evidence="1 2" key="1">
    <citation type="journal article" date="2023" name="Plants (Basel)">
        <title>Bridging the Gap: Combining Genomics and Transcriptomics Approaches to Understand Stylosanthes scabra, an Orphan Legume from the Brazilian Caatinga.</title>
        <authorList>
            <person name="Ferreira-Neto J.R.C."/>
            <person name="da Silva M.D."/>
            <person name="Binneck E."/>
            <person name="de Melo N.F."/>
            <person name="da Silva R.H."/>
            <person name="de Melo A.L.T.M."/>
            <person name="Pandolfi V."/>
            <person name="Bustamante F.O."/>
            <person name="Brasileiro-Vidal A.C."/>
            <person name="Benko-Iseppon A.M."/>
        </authorList>
    </citation>
    <scope>NUCLEOTIDE SEQUENCE [LARGE SCALE GENOMIC DNA]</scope>
    <source>
        <tissue evidence="1">Leaves</tissue>
    </source>
</reference>
<dbReference type="Proteomes" id="UP001341840">
    <property type="component" value="Unassembled WGS sequence"/>
</dbReference>